<organism evidence="3 4">
    <name type="scientific">Cellulomonas terrae</name>
    <dbReference type="NCBI Taxonomy" id="311234"/>
    <lineage>
        <taxon>Bacteria</taxon>
        <taxon>Bacillati</taxon>
        <taxon>Actinomycetota</taxon>
        <taxon>Actinomycetes</taxon>
        <taxon>Micrococcales</taxon>
        <taxon>Cellulomonadaceae</taxon>
        <taxon>Cellulomonas</taxon>
    </lineage>
</organism>
<dbReference type="Proteomes" id="UP000321049">
    <property type="component" value="Unassembled WGS sequence"/>
</dbReference>
<dbReference type="EMBL" id="BJWH01000013">
    <property type="protein sequence ID" value="GEL99026.1"/>
    <property type="molecule type" value="Genomic_DNA"/>
</dbReference>
<evidence type="ECO:0000313" key="4">
    <source>
        <dbReference type="Proteomes" id="UP000321049"/>
    </source>
</evidence>
<sequence>MAGDISGECVYRRSMNSAGLAPSDPTTPSERRAAEVAESYPPDLPTQPDRRSTIPVDQPLPPVDEALNASAEPGPILASGATADVFALDDSHVLRRYRSGTDACSEVHLLRHVVAHGFPAPAVLAASGPDLVMERLHGPTLLQALAAGEVSLSDAAGILHDLHTRLHAIPAPAGWGPDHAGAWPQVTPGSVVVHLDLHPGNVFLTETHGPALVDWANARSGTPELDVSLTALIIAEVAVDAGGVYSQAARALLAAFLAATDVDPLAELDAAAALRAQDPSLVPGERELVPAAAVLVRDLVEVAAHP</sequence>
<dbReference type="InterPro" id="IPR011009">
    <property type="entry name" value="Kinase-like_dom_sf"/>
</dbReference>
<evidence type="ECO:0000259" key="2">
    <source>
        <dbReference type="Pfam" id="PF01636"/>
    </source>
</evidence>
<dbReference type="InterPro" id="IPR002575">
    <property type="entry name" value="Aminoglycoside_PTrfase"/>
</dbReference>
<dbReference type="InterPro" id="IPR051678">
    <property type="entry name" value="AGP_Transferase"/>
</dbReference>
<accession>A0A511JM27</accession>
<dbReference type="Gene3D" id="3.90.1200.10">
    <property type="match status" value="1"/>
</dbReference>
<comment type="caution">
    <text evidence="3">The sequence shown here is derived from an EMBL/GenBank/DDBJ whole genome shotgun (WGS) entry which is preliminary data.</text>
</comment>
<proteinExistence type="predicted"/>
<dbReference type="SUPFAM" id="SSF56112">
    <property type="entry name" value="Protein kinase-like (PK-like)"/>
    <property type="match status" value="1"/>
</dbReference>
<dbReference type="PANTHER" id="PTHR21310:SF40">
    <property type="entry name" value="AMINOGLYCOSIDE PHOSPHOTRANSFERASE DOMAIN-CONTAINING PROTEIN-RELATED"/>
    <property type="match status" value="1"/>
</dbReference>
<dbReference type="AlphaFoldDB" id="A0A511JM27"/>
<keyword evidence="4" id="KW-1185">Reference proteome</keyword>
<feature type="region of interest" description="Disordered" evidence="1">
    <location>
        <begin position="13"/>
        <end position="70"/>
    </location>
</feature>
<gene>
    <name evidence="3" type="ORF">CTE05_25730</name>
</gene>
<dbReference type="Pfam" id="PF01636">
    <property type="entry name" value="APH"/>
    <property type="match status" value="1"/>
</dbReference>
<evidence type="ECO:0000313" key="3">
    <source>
        <dbReference type="EMBL" id="GEL99026.1"/>
    </source>
</evidence>
<reference evidence="3 4" key="1">
    <citation type="submission" date="2019-07" db="EMBL/GenBank/DDBJ databases">
        <title>Whole genome shotgun sequence of Cellulomonas terrae NBRC 100819.</title>
        <authorList>
            <person name="Hosoyama A."/>
            <person name="Uohara A."/>
            <person name="Ohji S."/>
            <person name="Ichikawa N."/>
        </authorList>
    </citation>
    <scope>NUCLEOTIDE SEQUENCE [LARGE SCALE GENOMIC DNA]</scope>
    <source>
        <strain evidence="3 4">NBRC 100819</strain>
    </source>
</reference>
<protein>
    <recommendedName>
        <fullName evidence="2">Aminoglycoside phosphotransferase domain-containing protein</fullName>
    </recommendedName>
</protein>
<feature type="domain" description="Aminoglycoside phosphotransferase" evidence="2">
    <location>
        <begin position="77"/>
        <end position="183"/>
    </location>
</feature>
<evidence type="ECO:0000256" key="1">
    <source>
        <dbReference type="SAM" id="MobiDB-lite"/>
    </source>
</evidence>
<dbReference type="PANTHER" id="PTHR21310">
    <property type="entry name" value="AMINOGLYCOSIDE PHOSPHOTRANSFERASE-RELATED-RELATED"/>
    <property type="match status" value="1"/>
</dbReference>
<name>A0A511JM27_9CELL</name>